<name>M2SGE8_COCSN</name>
<dbReference type="OMA" id="GWVGYQI"/>
<sequence>MGALNLIPLFILFAVVAGLGWVGYQIFLYSEELAERGTKHMEKKNVVFTKDGAKVGVRELNAEKYTDRTQKAFVKTWNAATEKSGSGSSRRLTK</sequence>
<dbReference type="PANTHER" id="PTHR42077:SF1">
    <property type="entry name" value="YALI0F30239P"/>
    <property type="match status" value="1"/>
</dbReference>
<proteinExistence type="predicted"/>
<dbReference type="KEGG" id="bsc:COCSADRAFT_34885"/>
<evidence type="ECO:0000313" key="2">
    <source>
        <dbReference type="EMBL" id="EMD66318.1"/>
    </source>
</evidence>
<dbReference type="HOGENOM" id="CLU_150197_1_1_1"/>
<dbReference type="PANTHER" id="PTHR42077">
    <property type="entry name" value="YALI0F30239P"/>
    <property type="match status" value="1"/>
</dbReference>
<dbReference type="Proteomes" id="UP000016934">
    <property type="component" value="Unassembled WGS sequence"/>
</dbReference>
<evidence type="ECO:0000313" key="3">
    <source>
        <dbReference type="Proteomes" id="UP000016934"/>
    </source>
</evidence>
<feature type="transmembrane region" description="Helical" evidence="1">
    <location>
        <begin position="6"/>
        <end position="29"/>
    </location>
</feature>
<dbReference type="EMBL" id="KB445640">
    <property type="protein sequence ID" value="EMD66318.1"/>
    <property type="molecule type" value="Genomic_DNA"/>
</dbReference>
<evidence type="ECO:0000256" key="1">
    <source>
        <dbReference type="SAM" id="Phobius"/>
    </source>
</evidence>
<organism evidence="2 3">
    <name type="scientific">Cochliobolus sativus (strain ND90Pr / ATCC 201652)</name>
    <name type="common">Common root rot and spot blotch fungus</name>
    <name type="synonym">Bipolaris sorokiniana</name>
    <dbReference type="NCBI Taxonomy" id="665912"/>
    <lineage>
        <taxon>Eukaryota</taxon>
        <taxon>Fungi</taxon>
        <taxon>Dikarya</taxon>
        <taxon>Ascomycota</taxon>
        <taxon>Pezizomycotina</taxon>
        <taxon>Dothideomycetes</taxon>
        <taxon>Pleosporomycetidae</taxon>
        <taxon>Pleosporales</taxon>
        <taxon>Pleosporineae</taxon>
        <taxon>Pleosporaceae</taxon>
        <taxon>Bipolaris</taxon>
    </lineage>
</organism>
<keyword evidence="3" id="KW-1185">Reference proteome</keyword>
<reference evidence="2 3" key="1">
    <citation type="journal article" date="2012" name="PLoS Pathog.">
        <title>Diverse lifestyles and strategies of plant pathogenesis encoded in the genomes of eighteen Dothideomycetes fungi.</title>
        <authorList>
            <person name="Ohm R.A."/>
            <person name="Feau N."/>
            <person name="Henrissat B."/>
            <person name="Schoch C.L."/>
            <person name="Horwitz B.A."/>
            <person name="Barry K.W."/>
            <person name="Condon B.J."/>
            <person name="Copeland A.C."/>
            <person name="Dhillon B."/>
            <person name="Glaser F."/>
            <person name="Hesse C.N."/>
            <person name="Kosti I."/>
            <person name="LaButti K."/>
            <person name="Lindquist E.A."/>
            <person name="Lucas S."/>
            <person name="Salamov A.A."/>
            <person name="Bradshaw R.E."/>
            <person name="Ciuffetti L."/>
            <person name="Hamelin R.C."/>
            <person name="Kema G.H.J."/>
            <person name="Lawrence C."/>
            <person name="Scott J.A."/>
            <person name="Spatafora J.W."/>
            <person name="Turgeon B.G."/>
            <person name="de Wit P.J.G.M."/>
            <person name="Zhong S."/>
            <person name="Goodwin S.B."/>
            <person name="Grigoriev I.V."/>
        </authorList>
    </citation>
    <scope>NUCLEOTIDE SEQUENCE [LARGE SCALE GENOMIC DNA]</scope>
    <source>
        <strain evidence="3">ND90Pr / ATCC 201652</strain>
    </source>
</reference>
<keyword evidence="1" id="KW-1133">Transmembrane helix</keyword>
<protein>
    <submittedName>
        <fullName evidence="2">Uncharacterized protein</fullName>
    </submittedName>
</protein>
<dbReference type="AlphaFoldDB" id="M2SGE8"/>
<keyword evidence="1" id="KW-0812">Transmembrane</keyword>
<gene>
    <name evidence="2" type="ORF">COCSADRAFT_34885</name>
</gene>
<reference evidence="3" key="2">
    <citation type="journal article" date="2013" name="PLoS Genet.">
        <title>Comparative genome structure, secondary metabolite, and effector coding capacity across Cochliobolus pathogens.</title>
        <authorList>
            <person name="Condon B.J."/>
            <person name="Leng Y."/>
            <person name="Wu D."/>
            <person name="Bushley K.E."/>
            <person name="Ohm R.A."/>
            <person name="Otillar R."/>
            <person name="Martin J."/>
            <person name="Schackwitz W."/>
            <person name="Grimwood J."/>
            <person name="MohdZainudin N."/>
            <person name="Xue C."/>
            <person name="Wang R."/>
            <person name="Manning V.A."/>
            <person name="Dhillon B."/>
            <person name="Tu Z.J."/>
            <person name="Steffenson B.J."/>
            <person name="Salamov A."/>
            <person name="Sun H."/>
            <person name="Lowry S."/>
            <person name="LaButti K."/>
            <person name="Han J."/>
            <person name="Copeland A."/>
            <person name="Lindquist E."/>
            <person name="Barry K."/>
            <person name="Schmutz J."/>
            <person name="Baker S.E."/>
            <person name="Ciuffetti L.M."/>
            <person name="Grigoriev I.V."/>
            <person name="Zhong S."/>
            <person name="Turgeon B.G."/>
        </authorList>
    </citation>
    <scope>NUCLEOTIDE SEQUENCE [LARGE SCALE GENOMIC DNA]</scope>
    <source>
        <strain evidence="3">ND90Pr / ATCC 201652</strain>
    </source>
</reference>
<dbReference type="eggNOG" id="ENOG502SSTB">
    <property type="taxonomic scope" value="Eukaryota"/>
</dbReference>
<dbReference type="OrthoDB" id="4083871at2759"/>
<keyword evidence="1" id="KW-0472">Membrane</keyword>
<dbReference type="GeneID" id="19137920"/>
<accession>M2SGE8</accession>
<dbReference type="RefSeq" id="XP_007697517.1">
    <property type="nucleotide sequence ID" value="XM_007699327.1"/>
</dbReference>